<feature type="chain" id="PRO_5015118182" evidence="1">
    <location>
        <begin position="20"/>
        <end position="357"/>
    </location>
</feature>
<feature type="domain" description="FAS1" evidence="2">
    <location>
        <begin position="24"/>
        <end position="163"/>
    </location>
</feature>
<dbReference type="OrthoDB" id="515320at2759"/>
<dbReference type="GO" id="GO:0005615">
    <property type="term" value="C:extracellular space"/>
    <property type="evidence" value="ECO:0007669"/>
    <property type="project" value="TreeGrafter"/>
</dbReference>
<dbReference type="Pfam" id="PF02469">
    <property type="entry name" value="Fasciclin"/>
    <property type="match status" value="2"/>
</dbReference>
<feature type="signal peptide" evidence="1">
    <location>
        <begin position="1"/>
        <end position="19"/>
    </location>
</feature>
<evidence type="ECO:0000256" key="1">
    <source>
        <dbReference type="SAM" id="SignalP"/>
    </source>
</evidence>
<dbReference type="AlphaFoldDB" id="A0A2P6V4Q9"/>
<dbReference type="SMART" id="SM00554">
    <property type="entry name" value="FAS1"/>
    <property type="match status" value="2"/>
</dbReference>
<proteinExistence type="predicted"/>
<reference evidence="3 4" key="1">
    <citation type="journal article" date="2018" name="Plant J.">
        <title>Genome sequences of Chlorella sorokiniana UTEX 1602 and Micractinium conductrix SAG 241.80: implications to maltose excretion by a green alga.</title>
        <authorList>
            <person name="Arriola M.B."/>
            <person name="Velmurugan N."/>
            <person name="Zhang Y."/>
            <person name="Plunkett M.H."/>
            <person name="Hondzo H."/>
            <person name="Barney B.M."/>
        </authorList>
    </citation>
    <scope>NUCLEOTIDE SEQUENCE [LARGE SCALE GENOMIC DNA]</scope>
    <source>
        <strain evidence="3 4">SAG 241.80</strain>
    </source>
</reference>
<feature type="domain" description="FAS1" evidence="2">
    <location>
        <begin position="181"/>
        <end position="316"/>
    </location>
</feature>
<keyword evidence="1" id="KW-0732">Signal</keyword>
<gene>
    <name evidence="3" type="ORF">C2E20_7425</name>
</gene>
<dbReference type="InterPro" id="IPR000782">
    <property type="entry name" value="FAS1_domain"/>
</dbReference>
<dbReference type="SUPFAM" id="SSF82153">
    <property type="entry name" value="FAS1 domain"/>
    <property type="match status" value="2"/>
</dbReference>
<accession>A0A2P6V4Q9</accession>
<organism evidence="3 4">
    <name type="scientific">Micractinium conductrix</name>
    <dbReference type="NCBI Taxonomy" id="554055"/>
    <lineage>
        <taxon>Eukaryota</taxon>
        <taxon>Viridiplantae</taxon>
        <taxon>Chlorophyta</taxon>
        <taxon>core chlorophytes</taxon>
        <taxon>Trebouxiophyceae</taxon>
        <taxon>Chlorellales</taxon>
        <taxon>Chlorellaceae</taxon>
        <taxon>Chlorella clade</taxon>
        <taxon>Micractinium</taxon>
    </lineage>
</organism>
<dbReference type="Proteomes" id="UP000239649">
    <property type="component" value="Unassembled WGS sequence"/>
</dbReference>
<dbReference type="PANTHER" id="PTHR10900:SF77">
    <property type="entry name" value="FI19380P1"/>
    <property type="match status" value="1"/>
</dbReference>
<dbReference type="PROSITE" id="PS50213">
    <property type="entry name" value="FAS1"/>
    <property type="match status" value="2"/>
</dbReference>
<keyword evidence="4" id="KW-1185">Reference proteome</keyword>
<sequence>MMKAVVALALLALVGGAAAQPQTKKTLVQAVQDNAQLAGLAGVVSTIADSDPSIIETLNSFEGTVFAPNNAAFVAAAEAAAASGIDLDAATLTDILKYHLVAVPTLSGELKDGQVLPTVQGKDLKVKFVDGAAVIEGIGSSAKVVRPDIKVGKTVVHIVDAVLLPLVLPTPEEPTPETPIEEANLLDVATNANLTTLVAVIGLLPEATQEALLTGNFTIFAPTNDAFAALLATTGGELPDADTIEAVLTYHVVPGPVLSTDLEDGMELTTLNGQTLTVEIDGADVFIVDANGGEAKVVAADVEAGGSVVHVVDAVLIPILGEAPAPAPAPLPPSGAASTFAGVATLAASLLAAVLLA</sequence>
<name>A0A2P6V4Q9_9CHLO</name>
<dbReference type="PANTHER" id="PTHR10900">
    <property type="entry name" value="PERIOSTIN-RELATED"/>
    <property type="match status" value="1"/>
</dbReference>
<dbReference type="InterPro" id="IPR050904">
    <property type="entry name" value="Adhesion/Biosynth-related"/>
</dbReference>
<protein>
    <submittedName>
        <fullName evidence="3">Beta-Ig-H3 fasciclin</fullName>
    </submittedName>
</protein>
<dbReference type="Gene3D" id="2.30.180.10">
    <property type="entry name" value="FAS1 domain"/>
    <property type="match status" value="2"/>
</dbReference>
<comment type="caution">
    <text evidence="3">The sequence shown here is derived from an EMBL/GenBank/DDBJ whole genome shotgun (WGS) entry which is preliminary data.</text>
</comment>
<evidence type="ECO:0000259" key="2">
    <source>
        <dbReference type="PROSITE" id="PS50213"/>
    </source>
</evidence>
<dbReference type="InterPro" id="IPR036378">
    <property type="entry name" value="FAS1_dom_sf"/>
</dbReference>
<evidence type="ECO:0000313" key="4">
    <source>
        <dbReference type="Proteomes" id="UP000239649"/>
    </source>
</evidence>
<evidence type="ECO:0000313" key="3">
    <source>
        <dbReference type="EMBL" id="PSC69070.1"/>
    </source>
</evidence>
<dbReference type="EMBL" id="LHPF02000030">
    <property type="protein sequence ID" value="PSC69070.1"/>
    <property type="molecule type" value="Genomic_DNA"/>
</dbReference>